<dbReference type="PANTHER" id="PTHR31528:SF1">
    <property type="entry name" value="4-AMINO-5-HYDROXYMETHYL-2-METHYLPYRIMIDINE PHOSPHATE SYNTHASE THI11-RELATED"/>
    <property type="match status" value="1"/>
</dbReference>
<feature type="signal peptide" evidence="12">
    <location>
        <begin position="1"/>
        <end position="32"/>
    </location>
</feature>
<dbReference type="Proteomes" id="UP000198771">
    <property type="component" value="Unassembled WGS sequence"/>
</dbReference>
<evidence type="ECO:0000313" key="15">
    <source>
        <dbReference type="Proteomes" id="UP000198771"/>
    </source>
</evidence>
<evidence type="ECO:0000256" key="3">
    <source>
        <dbReference type="ARBA" id="ARBA00009406"/>
    </source>
</evidence>
<evidence type="ECO:0000256" key="12">
    <source>
        <dbReference type="SAM" id="SignalP"/>
    </source>
</evidence>
<evidence type="ECO:0000256" key="5">
    <source>
        <dbReference type="ARBA" id="ARBA00022679"/>
    </source>
</evidence>
<keyword evidence="6" id="KW-0479">Metal-binding</keyword>
<comment type="function">
    <text evidence="1">Responsible for the formation of the pyrimidine heterocycle in the thiamine biosynthesis pathway. Catalyzes the formation of hydroxymethylpyrimidine phosphate (HMP-P) from histidine and pyridoxal phosphate (PLP). The protein uses PLP and the active site histidine to form HMP-P, generating an inactive enzyme. The enzyme can only undergo a single turnover, which suggests it is a suicide enzyme.</text>
</comment>
<comment type="catalytic activity">
    <reaction evidence="11">
        <text>N(6)-(pyridoxal phosphate)-L-lysyl-[4-amino-5-hydroxymethyl-2-methylpyrimidine phosphate synthase] + L-histidyl-[4-amino-5-hydroxymethyl-2-methylpyrimidine phosphate synthase] + 2 Fe(3+) + 4 H2O = L-lysyl-[4-amino-5-hydroxymethyl-2-methylpyrimidine phosphate synthase] + (2S)-2-amino-5-hydroxy-4-oxopentanoyl-[4-amino-5-hydroxymethyl-2-methylpyrimidine phosphate synthase] + 4-amino-2-methyl-5-(phosphooxymethyl)pyrimidine + 3-oxopropanoate + 2 Fe(2+) + 2 H(+)</text>
        <dbReference type="Rhea" id="RHEA:65756"/>
        <dbReference type="Rhea" id="RHEA-COMP:16892"/>
        <dbReference type="Rhea" id="RHEA-COMP:16893"/>
        <dbReference type="Rhea" id="RHEA-COMP:16894"/>
        <dbReference type="Rhea" id="RHEA-COMP:16895"/>
        <dbReference type="ChEBI" id="CHEBI:15377"/>
        <dbReference type="ChEBI" id="CHEBI:15378"/>
        <dbReference type="ChEBI" id="CHEBI:29033"/>
        <dbReference type="ChEBI" id="CHEBI:29034"/>
        <dbReference type="ChEBI" id="CHEBI:29969"/>
        <dbReference type="ChEBI" id="CHEBI:29979"/>
        <dbReference type="ChEBI" id="CHEBI:33190"/>
        <dbReference type="ChEBI" id="CHEBI:58354"/>
        <dbReference type="ChEBI" id="CHEBI:143915"/>
        <dbReference type="ChEBI" id="CHEBI:157692"/>
    </reaction>
    <physiologicalReaction direction="left-to-right" evidence="11">
        <dbReference type="Rhea" id="RHEA:65757"/>
    </physiologicalReaction>
</comment>
<dbReference type="STRING" id="617002.SAMN05660653_00464"/>
<keyword evidence="15" id="KW-1185">Reference proteome</keyword>
<keyword evidence="9" id="KW-0408">Iron</keyword>
<evidence type="ECO:0000313" key="14">
    <source>
        <dbReference type="EMBL" id="SDB09249.1"/>
    </source>
</evidence>
<evidence type="ECO:0000259" key="13">
    <source>
        <dbReference type="Pfam" id="PF09084"/>
    </source>
</evidence>
<dbReference type="OrthoDB" id="174578at2"/>
<organism evidence="14 15">
    <name type="scientific">Desulfonatronum thiosulfatophilum</name>
    <dbReference type="NCBI Taxonomy" id="617002"/>
    <lineage>
        <taxon>Bacteria</taxon>
        <taxon>Pseudomonadati</taxon>
        <taxon>Thermodesulfobacteriota</taxon>
        <taxon>Desulfovibrionia</taxon>
        <taxon>Desulfovibrionales</taxon>
        <taxon>Desulfonatronaceae</taxon>
        <taxon>Desulfonatronum</taxon>
    </lineage>
</organism>
<dbReference type="GO" id="GO:0016740">
    <property type="term" value="F:transferase activity"/>
    <property type="evidence" value="ECO:0007669"/>
    <property type="project" value="UniProtKB-KW"/>
</dbReference>
<dbReference type="InterPro" id="IPR015168">
    <property type="entry name" value="SsuA/THI5"/>
</dbReference>
<proteinExistence type="inferred from homology"/>
<feature type="chain" id="PRO_5011579839" description="Thiamine pyrimidine synthase" evidence="12">
    <location>
        <begin position="33"/>
        <end position="345"/>
    </location>
</feature>
<accession>A0A1G6ALH0</accession>
<reference evidence="14 15" key="1">
    <citation type="submission" date="2016-10" db="EMBL/GenBank/DDBJ databases">
        <authorList>
            <person name="de Groot N.N."/>
        </authorList>
    </citation>
    <scope>NUCLEOTIDE SEQUENCE [LARGE SCALE GENOMIC DNA]</scope>
    <source>
        <strain evidence="14 15">ASO4-2</strain>
    </source>
</reference>
<keyword evidence="5" id="KW-0808">Transferase</keyword>
<comment type="subunit">
    <text evidence="4">Homodimer.</text>
</comment>
<dbReference type="Gene3D" id="3.40.190.10">
    <property type="entry name" value="Periplasmic binding protein-like II"/>
    <property type="match status" value="2"/>
</dbReference>
<protein>
    <recommendedName>
        <fullName evidence="10">Thiamine pyrimidine synthase</fullName>
    </recommendedName>
</protein>
<name>A0A1G6ALH0_9BACT</name>
<comment type="pathway">
    <text evidence="2">Cofactor biosynthesis; thiamine diphosphate biosynthesis.</text>
</comment>
<dbReference type="InterPro" id="IPR027939">
    <property type="entry name" value="NMT1/THI5"/>
</dbReference>
<keyword evidence="12" id="KW-0732">Signal</keyword>
<comment type="similarity">
    <text evidence="3">Belongs to the NMT1/THI5 family.</text>
</comment>
<dbReference type="RefSeq" id="WP_092116811.1">
    <property type="nucleotide sequence ID" value="NZ_FMXO01000002.1"/>
</dbReference>
<dbReference type="GO" id="GO:0046872">
    <property type="term" value="F:metal ion binding"/>
    <property type="evidence" value="ECO:0007669"/>
    <property type="project" value="UniProtKB-KW"/>
</dbReference>
<evidence type="ECO:0000256" key="1">
    <source>
        <dbReference type="ARBA" id="ARBA00003469"/>
    </source>
</evidence>
<keyword evidence="7" id="KW-0663">Pyridoxal phosphate</keyword>
<evidence type="ECO:0000256" key="10">
    <source>
        <dbReference type="ARBA" id="ARBA00033171"/>
    </source>
</evidence>
<dbReference type="GO" id="GO:0009228">
    <property type="term" value="P:thiamine biosynthetic process"/>
    <property type="evidence" value="ECO:0007669"/>
    <property type="project" value="UniProtKB-KW"/>
</dbReference>
<dbReference type="AlphaFoldDB" id="A0A1G6ALH0"/>
<dbReference type="PANTHER" id="PTHR31528">
    <property type="entry name" value="4-AMINO-5-HYDROXYMETHYL-2-METHYLPYRIMIDINE PHOSPHATE SYNTHASE THI11-RELATED"/>
    <property type="match status" value="1"/>
</dbReference>
<dbReference type="SUPFAM" id="SSF53850">
    <property type="entry name" value="Periplasmic binding protein-like II"/>
    <property type="match status" value="1"/>
</dbReference>
<evidence type="ECO:0000256" key="9">
    <source>
        <dbReference type="ARBA" id="ARBA00023004"/>
    </source>
</evidence>
<dbReference type="Pfam" id="PF09084">
    <property type="entry name" value="NMT1"/>
    <property type="match status" value="1"/>
</dbReference>
<evidence type="ECO:0000256" key="2">
    <source>
        <dbReference type="ARBA" id="ARBA00004948"/>
    </source>
</evidence>
<evidence type="ECO:0000256" key="11">
    <source>
        <dbReference type="ARBA" id="ARBA00048179"/>
    </source>
</evidence>
<evidence type="ECO:0000256" key="4">
    <source>
        <dbReference type="ARBA" id="ARBA00011738"/>
    </source>
</evidence>
<sequence length="345" mass="37161">MLKSQSLSFSRSIVFLAVLLAMVLVMSTAASAKTPVRFTLDWRFEGPIAPYLLAEAKGYFADEGLNVTIDSGSGSAGAVNRVATGAYDVGFADINAMIEFNVNNPDQALKAVFMVYDHPPFAIFAKKESGIATPTDLAGKTLGAPVFDSPRKTFSAFTAATGLDEASVTWMSMDPPLREPMLLRGQVDAISGFYFTSLLNLDNLGIPADDLVVFRYADYGVQLYGNAIVVSPQMLAQPEVVKGFLRAVTKGWADTLQDPAAAIAYVRQRDGLIDVDLELRRLNLAIETSVATESAKANGIGAVDEERLAKAIDEVVHAFNLPSTPAPEAIFDSSFLPEKEARMIF</sequence>
<evidence type="ECO:0000256" key="7">
    <source>
        <dbReference type="ARBA" id="ARBA00022898"/>
    </source>
</evidence>
<evidence type="ECO:0000256" key="6">
    <source>
        <dbReference type="ARBA" id="ARBA00022723"/>
    </source>
</evidence>
<gene>
    <name evidence="14" type="ORF">SAMN05660653_00464</name>
</gene>
<evidence type="ECO:0000256" key="8">
    <source>
        <dbReference type="ARBA" id="ARBA00022977"/>
    </source>
</evidence>
<dbReference type="EMBL" id="FMXO01000002">
    <property type="protein sequence ID" value="SDB09249.1"/>
    <property type="molecule type" value="Genomic_DNA"/>
</dbReference>
<keyword evidence="8" id="KW-0784">Thiamine biosynthesis</keyword>
<feature type="domain" description="SsuA/THI5-like" evidence="13">
    <location>
        <begin position="48"/>
        <end position="262"/>
    </location>
</feature>